<feature type="compositionally biased region" description="Low complexity" evidence="3">
    <location>
        <begin position="902"/>
        <end position="917"/>
    </location>
</feature>
<feature type="compositionally biased region" description="Polar residues" evidence="3">
    <location>
        <begin position="868"/>
        <end position="897"/>
    </location>
</feature>
<feature type="compositionally biased region" description="Polar residues" evidence="3">
    <location>
        <begin position="793"/>
        <end position="836"/>
    </location>
</feature>
<feature type="coiled-coil region" evidence="2">
    <location>
        <begin position="688"/>
        <end position="722"/>
    </location>
</feature>
<reference evidence="4 5" key="1">
    <citation type="submission" date="2014-06" db="EMBL/GenBank/DDBJ databases">
        <authorList>
            <person name="Swart Estienne"/>
        </authorList>
    </citation>
    <scope>NUCLEOTIDE SEQUENCE [LARGE SCALE GENOMIC DNA]</scope>
    <source>
        <strain evidence="4 5">130c</strain>
    </source>
</reference>
<organism evidence="4 5">
    <name type="scientific">Stylonychia lemnae</name>
    <name type="common">Ciliate</name>
    <dbReference type="NCBI Taxonomy" id="5949"/>
    <lineage>
        <taxon>Eukaryota</taxon>
        <taxon>Sar</taxon>
        <taxon>Alveolata</taxon>
        <taxon>Ciliophora</taxon>
        <taxon>Intramacronucleata</taxon>
        <taxon>Spirotrichea</taxon>
        <taxon>Stichotrichia</taxon>
        <taxon>Sporadotrichida</taxon>
        <taxon>Oxytrichidae</taxon>
        <taxon>Stylonychinae</taxon>
        <taxon>Stylonychia</taxon>
    </lineage>
</organism>
<feature type="compositionally biased region" description="Polar residues" evidence="3">
    <location>
        <begin position="918"/>
        <end position="937"/>
    </location>
</feature>
<dbReference type="Proteomes" id="UP000039865">
    <property type="component" value="Unassembled WGS sequence"/>
</dbReference>
<keyword evidence="5" id="KW-1185">Reference proteome</keyword>
<keyword evidence="1" id="KW-0677">Repeat</keyword>
<dbReference type="InterPro" id="IPR011042">
    <property type="entry name" value="6-blade_b-propeller_TolB-like"/>
</dbReference>
<dbReference type="EMBL" id="CCKQ01008074">
    <property type="protein sequence ID" value="CDW79515.1"/>
    <property type="molecule type" value="Genomic_DNA"/>
</dbReference>
<dbReference type="SUPFAM" id="SSF101898">
    <property type="entry name" value="NHL repeat"/>
    <property type="match status" value="1"/>
</dbReference>
<dbReference type="PANTHER" id="PTHR46388:SF2">
    <property type="entry name" value="NHL REPEAT-CONTAINING PROTEIN 2"/>
    <property type="match status" value="1"/>
</dbReference>
<accession>A0A078AB51</accession>
<evidence type="ECO:0000313" key="4">
    <source>
        <dbReference type="EMBL" id="CDW79515.1"/>
    </source>
</evidence>
<protein>
    <submittedName>
        <fullName evidence="4">Nhl repeat containing protein</fullName>
    </submittedName>
</protein>
<evidence type="ECO:0000256" key="2">
    <source>
        <dbReference type="SAM" id="Coils"/>
    </source>
</evidence>
<feature type="compositionally biased region" description="Basic and acidic residues" evidence="3">
    <location>
        <begin position="938"/>
        <end position="950"/>
    </location>
</feature>
<keyword evidence="2" id="KW-0175">Coiled coil</keyword>
<dbReference type="Gene3D" id="2.120.10.30">
    <property type="entry name" value="TolB, C-terminal domain"/>
    <property type="match status" value="2"/>
</dbReference>
<evidence type="ECO:0000256" key="3">
    <source>
        <dbReference type="SAM" id="MobiDB-lite"/>
    </source>
</evidence>
<dbReference type="InParanoid" id="A0A078AB51"/>
<evidence type="ECO:0000256" key="1">
    <source>
        <dbReference type="ARBA" id="ARBA00022737"/>
    </source>
</evidence>
<feature type="compositionally biased region" description="Low complexity" evidence="3">
    <location>
        <begin position="837"/>
        <end position="858"/>
    </location>
</feature>
<sequence length="993" mass="112845">MNFQQSNKVSQIRSQINVAVHTLLAKHLPTDLKKNSIQLESPSDILYSKTRNLYVIANLGNNTISLLDAKDLNLKTTFGIAYNNSVNGMGNTASSSTRSSLNMKTIDGFHSACCFNQPHGLAFSKDENYIFVADTDHHSVRIIDIDNQICSTIAGDYKQRGQIAMGLLDNTLLEEPRGLCLDSYGNIFVTCKSAVVYLDLERQISQLIAGDVRQFGFKDGNFKTSAMFDHPDGIVSLVDSTGSPMLNGILLVADTYNHRVRLLDLDNQKVSTLCGTGIVGDPGHVDGACARSKLNFPQKLIVEITQDKKILYITELNDCIRVVDLDKREIETLCGGFYNKNGLKDGDGKETLMNFPYGIACIEPRKKYIITESDNHSLRIIEFKEPQIKQIQPYETGQQQNLFQQIEDKYLKHSTNSMGNPVFAQNEQILAQNLISNKDRLADEQRRSYGSDGSVEVMTNKTSVVTPRFNQSTYQMLMSVQKSSAGSVTETVLQLIQTYMSTSGISKDLKVKDTLNAISHILCIILQITDLPQDEDFTIILKNTLFLIENIPECDPQELTPQDALDIATLVSQLSLRSEVKLPGIRSLFQWIVDFEKAVAYLNTKASTILQNKGSPTQSNGSQNPYAQINQNENTRYQQHSQSVTNDKENNERRYHQQQYYHSQYAESYILEDSKEDEKSEILDNPYQQQLQIQQQQHLQQLAEQQKQNQQQQQQQKVLLTDHLKQEEQLREIDFDDDNNQFDSQPSTRRSQQDEFQQIVYEQIQQQIQLQQQQVQQPVKQQQQQTPLFKQQAINSNQSQTHSTSAFQQTNQQQPLSDRQVPSTQKKNATEQRIQPQSNHQKLQQLKQSQTQNNKNTNVISPKPLGRDSNTSSLQNSRSNGNTMKQIDQNKGLSSVISPKHNLNSQNNSQQIMSQKSGANNSVSNLLQQKQNAQQETVPKKDYENVVKENKELKDENEKLKAKIEKMKLEFVQMSEMMEEIISTDRDFSPRTD</sequence>
<dbReference type="AlphaFoldDB" id="A0A078AB51"/>
<feature type="region of interest" description="Disordered" evidence="3">
    <location>
        <begin position="731"/>
        <end position="755"/>
    </location>
</feature>
<evidence type="ECO:0000313" key="5">
    <source>
        <dbReference type="Proteomes" id="UP000039865"/>
    </source>
</evidence>
<feature type="region of interest" description="Disordered" evidence="3">
    <location>
        <begin position="787"/>
        <end position="950"/>
    </location>
</feature>
<proteinExistence type="predicted"/>
<dbReference type="PANTHER" id="PTHR46388">
    <property type="entry name" value="NHL REPEAT-CONTAINING PROTEIN 2"/>
    <property type="match status" value="1"/>
</dbReference>
<dbReference type="InterPro" id="IPR001258">
    <property type="entry name" value="NHL_repeat"/>
</dbReference>
<name>A0A078AB51_STYLE</name>
<gene>
    <name evidence="4" type="primary">Contig14132.g15067</name>
    <name evidence="4" type="ORF">STYLEM_8504</name>
</gene>
<dbReference type="Pfam" id="PF01436">
    <property type="entry name" value="NHL"/>
    <property type="match status" value="1"/>
</dbReference>
<dbReference type="OrthoDB" id="423308at2759"/>